<feature type="binding site" evidence="8">
    <location>
        <begin position="179"/>
        <end position="182"/>
    </location>
    <ligand>
        <name>ATP</name>
        <dbReference type="ChEBI" id="CHEBI:30616"/>
    </ligand>
</feature>
<feature type="compositionally biased region" description="Polar residues" evidence="9">
    <location>
        <begin position="12"/>
        <end position="23"/>
    </location>
</feature>
<reference evidence="10" key="1">
    <citation type="journal article" date="2007" name="Environ. Microbiol.">
        <title>Quantitative distribution of presumptive archaeal and bacterial nitrifiers in Monterey Bay and the North Pacific Subtropical Gyre.</title>
        <authorList>
            <person name="Mincer T.J."/>
            <person name="Church M.J."/>
            <person name="Taylor L.T."/>
            <person name="Preston C."/>
            <person name="Karl D.M."/>
            <person name="Delong E.F."/>
        </authorList>
    </citation>
    <scope>NUCLEOTIDE SEQUENCE</scope>
</reference>
<feature type="compositionally biased region" description="Basic and acidic residues" evidence="9">
    <location>
        <begin position="1"/>
        <end position="11"/>
    </location>
</feature>
<feature type="region of interest" description="Disordered" evidence="9">
    <location>
        <begin position="1"/>
        <end position="23"/>
    </location>
</feature>
<evidence type="ECO:0000256" key="1">
    <source>
        <dbReference type="ARBA" id="ARBA00004990"/>
    </source>
</evidence>
<dbReference type="EMBL" id="EF106972">
    <property type="protein sequence ID" value="ABK80584.1"/>
    <property type="molecule type" value="Genomic_DNA"/>
</dbReference>
<feature type="active site" description="Proton donor" evidence="8">
    <location>
        <position position="69"/>
    </location>
</feature>
<keyword evidence="5 8" id="KW-0547">Nucleotide-binding</keyword>
<feature type="binding site" evidence="8">
    <location>
        <position position="93"/>
    </location>
    <ligand>
        <name>beta-alanine</name>
        <dbReference type="ChEBI" id="CHEBI:57966"/>
    </ligand>
</feature>
<dbReference type="HAMAP" id="MF_00158">
    <property type="entry name" value="PanC"/>
    <property type="match status" value="1"/>
</dbReference>
<dbReference type="GO" id="GO:0005524">
    <property type="term" value="F:ATP binding"/>
    <property type="evidence" value="ECO:0007669"/>
    <property type="project" value="UniProtKB-KW"/>
</dbReference>
<name>A4GIZ1_9BACT</name>
<evidence type="ECO:0000256" key="6">
    <source>
        <dbReference type="ARBA" id="ARBA00022840"/>
    </source>
</evidence>
<keyword evidence="8" id="KW-0963">Cytoplasm</keyword>
<dbReference type="InterPro" id="IPR004821">
    <property type="entry name" value="Cyt_trans-like"/>
</dbReference>
<comment type="pathway">
    <text evidence="1 8">Cofactor biosynthesis; (R)-pantothenate biosynthesis; (R)-pantothenate from (R)-pantoate and beta-alanine: step 1/1.</text>
</comment>
<evidence type="ECO:0000256" key="9">
    <source>
        <dbReference type="SAM" id="MobiDB-lite"/>
    </source>
</evidence>
<comment type="miscellaneous">
    <text evidence="8">The reaction proceeds by a bi uni uni bi ping pong mechanism.</text>
</comment>
<evidence type="ECO:0000313" key="10">
    <source>
        <dbReference type="EMBL" id="ABK80584.1"/>
    </source>
</evidence>
<dbReference type="UniPathway" id="UPA00028">
    <property type="reaction ID" value="UER00005"/>
</dbReference>
<comment type="subunit">
    <text evidence="8">Homodimer.</text>
</comment>
<feature type="binding site" evidence="8">
    <location>
        <begin position="62"/>
        <end position="69"/>
    </location>
    <ligand>
        <name>ATP</name>
        <dbReference type="ChEBI" id="CHEBI:30616"/>
    </ligand>
</feature>
<dbReference type="GO" id="GO:0004592">
    <property type="term" value="F:pantoate-beta-alanine ligase activity"/>
    <property type="evidence" value="ECO:0007669"/>
    <property type="project" value="UniProtKB-UniRule"/>
</dbReference>
<feature type="binding site" evidence="8">
    <location>
        <position position="93"/>
    </location>
    <ligand>
        <name>(R)-pantoate</name>
        <dbReference type="ChEBI" id="CHEBI:15980"/>
    </ligand>
</feature>
<comment type="function">
    <text evidence="8">Catalyzes the condensation of pantoate with beta-alanine in an ATP-dependent reaction via a pantoyl-adenylate intermediate.</text>
</comment>
<evidence type="ECO:0000256" key="3">
    <source>
        <dbReference type="ARBA" id="ARBA00022598"/>
    </source>
</evidence>
<keyword evidence="4 8" id="KW-0566">Pantothenate biosynthesis</keyword>
<dbReference type="EC" id="6.3.2.1" evidence="8"/>
<feature type="binding site" evidence="8">
    <location>
        <position position="208"/>
    </location>
    <ligand>
        <name>ATP</name>
        <dbReference type="ChEBI" id="CHEBI:30616"/>
    </ligand>
</feature>
<dbReference type="PANTHER" id="PTHR21299:SF1">
    <property type="entry name" value="PANTOATE--BETA-ALANINE LIGASE"/>
    <property type="match status" value="1"/>
</dbReference>
<feature type="binding site" evidence="8">
    <location>
        <begin position="216"/>
        <end position="219"/>
    </location>
    <ligand>
        <name>ATP</name>
        <dbReference type="ChEBI" id="CHEBI:30616"/>
    </ligand>
</feature>
<dbReference type="SUPFAM" id="SSF52374">
    <property type="entry name" value="Nucleotidylyl transferase"/>
    <property type="match status" value="1"/>
</dbReference>
<dbReference type="InterPro" id="IPR003721">
    <property type="entry name" value="Pantoate_ligase"/>
</dbReference>
<proteinExistence type="inferred from homology"/>
<dbReference type="InterPro" id="IPR014729">
    <property type="entry name" value="Rossmann-like_a/b/a_fold"/>
</dbReference>
<accession>A4GIZ1</accession>
<dbReference type="NCBIfam" id="TIGR00125">
    <property type="entry name" value="cyt_tran_rel"/>
    <property type="match status" value="1"/>
</dbReference>
<comment type="similarity">
    <text evidence="2 8">Belongs to the pantothenate synthetase family.</text>
</comment>
<dbReference type="FunFam" id="3.40.50.620:FF:000013">
    <property type="entry name" value="Pantothenate synthetase"/>
    <property type="match status" value="1"/>
</dbReference>
<dbReference type="AlphaFoldDB" id="A4GIZ1"/>
<keyword evidence="6 8" id="KW-0067">ATP-binding</keyword>
<dbReference type="Gene3D" id="3.40.50.620">
    <property type="entry name" value="HUPs"/>
    <property type="match status" value="1"/>
</dbReference>
<dbReference type="InterPro" id="IPR042176">
    <property type="entry name" value="Pantoate_ligase_C"/>
</dbReference>
<comment type="subcellular location">
    <subcellularLocation>
        <location evidence="8">Cytoplasm</location>
    </subcellularLocation>
</comment>
<evidence type="ECO:0000256" key="8">
    <source>
        <dbReference type="HAMAP-Rule" id="MF_00158"/>
    </source>
</evidence>
<keyword evidence="3 8" id="KW-0436">Ligase</keyword>
<dbReference type="FunFam" id="3.30.1300.10:FF:000001">
    <property type="entry name" value="Pantothenate synthetase"/>
    <property type="match status" value="1"/>
</dbReference>
<sequence>MSGRKFFRDRNTSISQNKESLNRSMMETKTRVLKEVSSISEMKGISQSFRKQNLTIGLVPTMGCLHEGHLNLVKKSLKTCDRTVVSIFVNPTQFGPNEDLDNYPRQLQSDIENLEEVGVDVLFHPTKKEMYPKDYKTYIQVQDITEHLCGNSRPNLFKGISTVVLKLFNIVQPHNAYFGEKDWQQLAVIEALVEDLNLDVVLNRVPIVREADGLAMSSRNRYLSPQERQTALSLSRSLQEAREKIRQGTTSAKTISDSIWQGLSSKEGVEIDYISICDPKDFKKKEQICDRTLIALAVKVGPSRLIDNCIIEEI</sequence>
<dbReference type="NCBIfam" id="TIGR00018">
    <property type="entry name" value="panC"/>
    <property type="match status" value="1"/>
</dbReference>
<organism evidence="10">
    <name type="scientific">uncultured marine Nitrospinaceae bacterium</name>
    <dbReference type="NCBI Taxonomy" id="482920"/>
    <lineage>
        <taxon>Bacteria</taxon>
        <taxon>Pseudomonadati</taxon>
        <taxon>Nitrospinota/Tectimicrobiota group</taxon>
        <taxon>Nitrospinota</taxon>
        <taxon>Nitrospinia</taxon>
        <taxon>Nitrospinales</taxon>
        <taxon>Nitrospinaceae</taxon>
        <taxon>environmental samples</taxon>
    </lineage>
</organism>
<dbReference type="Gene3D" id="3.30.1300.10">
    <property type="entry name" value="Pantoate-beta-alanine ligase, C-terminal domain"/>
    <property type="match status" value="1"/>
</dbReference>
<dbReference type="PANTHER" id="PTHR21299">
    <property type="entry name" value="CYTIDYLATE KINASE/PANTOATE-BETA-ALANINE LIGASE"/>
    <property type="match status" value="1"/>
</dbReference>
<dbReference type="CDD" id="cd00560">
    <property type="entry name" value="PanC"/>
    <property type="match status" value="1"/>
</dbReference>
<comment type="catalytic activity">
    <reaction evidence="7 8">
        <text>(R)-pantoate + beta-alanine + ATP = (R)-pantothenate + AMP + diphosphate + H(+)</text>
        <dbReference type="Rhea" id="RHEA:10912"/>
        <dbReference type="ChEBI" id="CHEBI:15378"/>
        <dbReference type="ChEBI" id="CHEBI:15980"/>
        <dbReference type="ChEBI" id="CHEBI:29032"/>
        <dbReference type="ChEBI" id="CHEBI:30616"/>
        <dbReference type="ChEBI" id="CHEBI:33019"/>
        <dbReference type="ChEBI" id="CHEBI:57966"/>
        <dbReference type="ChEBI" id="CHEBI:456215"/>
        <dbReference type="EC" id="6.3.2.1"/>
    </reaction>
</comment>
<gene>
    <name evidence="8" type="primary">panC</name>
</gene>
<evidence type="ECO:0000256" key="7">
    <source>
        <dbReference type="ARBA" id="ARBA00048258"/>
    </source>
</evidence>
<feature type="binding site" evidence="8">
    <location>
        <position position="185"/>
    </location>
    <ligand>
        <name>(R)-pantoate</name>
        <dbReference type="ChEBI" id="CHEBI:15980"/>
    </ligand>
</feature>
<evidence type="ECO:0000256" key="2">
    <source>
        <dbReference type="ARBA" id="ARBA00009256"/>
    </source>
</evidence>
<dbReference type="Pfam" id="PF02569">
    <property type="entry name" value="Pantoate_ligase"/>
    <property type="match status" value="1"/>
</dbReference>
<evidence type="ECO:0000256" key="4">
    <source>
        <dbReference type="ARBA" id="ARBA00022655"/>
    </source>
</evidence>
<dbReference type="GO" id="GO:0015940">
    <property type="term" value="P:pantothenate biosynthetic process"/>
    <property type="evidence" value="ECO:0007669"/>
    <property type="project" value="UniProtKB-UniRule"/>
</dbReference>
<evidence type="ECO:0000256" key="5">
    <source>
        <dbReference type="ARBA" id="ARBA00022741"/>
    </source>
</evidence>
<dbReference type="GO" id="GO:0005829">
    <property type="term" value="C:cytosol"/>
    <property type="evidence" value="ECO:0007669"/>
    <property type="project" value="TreeGrafter"/>
</dbReference>
<protein>
    <recommendedName>
        <fullName evidence="8">Pantothenate synthetase</fullName>
        <shortName evidence="8">PS</shortName>
        <ecNumber evidence="8">6.3.2.1</ecNumber>
    </recommendedName>
    <alternativeName>
        <fullName evidence="8">Pantoate--beta-alanine ligase</fullName>
    </alternativeName>
    <alternativeName>
        <fullName evidence="8">Pantoate-activating enzyme</fullName>
    </alternativeName>
</protein>